<feature type="region of interest" description="Disordered" evidence="1">
    <location>
        <begin position="183"/>
        <end position="204"/>
    </location>
</feature>
<evidence type="ECO:0000313" key="3">
    <source>
        <dbReference type="Proteomes" id="UP001488838"/>
    </source>
</evidence>
<proteinExistence type="predicted"/>
<dbReference type="EMBL" id="JBBHLL010000002">
    <property type="protein sequence ID" value="KAK7835249.1"/>
    <property type="molecule type" value="Genomic_DNA"/>
</dbReference>
<organism evidence="2 3">
    <name type="scientific">Myodes glareolus</name>
    <name type="common">Bank vole</name>
    <name type="synonym">Clethrionomys glareolus</name>
    <dbReference type="NCBI Taxonomy" id="447135"/>
    <lineage>
        <taxon>Eukaryota</taxon>
        <taxon>Metazoa</taxon>
        <taxon>Chordata</taxon>
        <taxon>Craniata</taxon>
        <taxon>Vertebrata</taxon>
        <taxon>Euteleostomi</taxon>
        <taxon>Mammalia</taxon>
        <taxon>Eutheria</taxon>
        <taxon>Euarchontoglires</taxon>
        <taxon>Glires</taxon>
        <taxon>Rodentia</taxon>
        <taxon>Myomorpha</taxon>
        <taxon>Muroidea</taxon>
        <taxon>Cricetidae</taxon>
        <taxon>Arvicolinae</taxon>
        <taxon>Myodes</taxon>
    </lineage>
</organism>
<accession>A0AAW0K7F3</accession>
<reference evidence="2 3" key="1">
    <citation type="journal article" date="2023" name="bioRxiv">
        <title>Conserved and derived expression patterns and positive selection on dental genes reveal complex evolutionary context of ever-growing rodent molars.</title>
        <authorList>
            <person name="Calamari Z.T."/>
            <person name="Song A."/>
            <person name="Cohen E."/>
            <person name="Akter M."/>
            <person name="Roy R.D."/>
            <person name="Hallikas O."/>
            <person name="Christensen M.M."/>
            <person name="Li P."/>
            <person name="Marangoni P."/>
            <person name="Jernvall J."/>
            <person name="Klein O.D."/>
        </authorList>
    </citation>
    <scope>NUCLEOTIDE SEQUENCE [LARGE SCALE GENOMIC DNA]</scope>
    <source>
        <strain evidence="2">V071</strain>
    </source>
</reference>
<feature type="region of interest" description="Disordered" evidence="1">
    <location>
        <begin position="1"/>
        <end position="50"/>
    </location>
</feature>
<feature type="compositionally biased region" description="Polar residues" evidence="1">
    <location>
        <begin position="118"/>
        <end position="130"/>
    </location>
</feature>
<dbReference type="AlphaFoldDB" id="A0AAW0K7F3"/>
<evidence type="ECO:0000256" key="1">
    <source>
        <dbReference type="SAM" id="MobiDB-lite"/>
    </source>
</evidence>
<name>A0AAW0K7F3_MYOGA</name>
<protein>
    <submittedName>
        <fullName evidence="2">Uncharacterized protein</fullName>
    </submittedName>
</protein>
<gene>
    <name evidence="2" type="ORF">U0070_017785</name>
</gene>
<sequence length="374" mass="40478">METLAPALAREGFEPSSHQPQEGGTQHPGGEPAQHVLGAAFPPRGHSFGLILRPRIDPEEPLPSGLTELQLQLQRGGSTTFSTCRAPCAPASGVQGCSRPSPRAPESPGVTTPGPAQGSVTPERSLSTQQGACADHVAEMRLLVNQELSSNRKLSWLPWGSDFLDQLSCHSKLSPGVLRLGHTRQKKQDLQPGTRRTKGEAPTTKNAADFPVKVVYCSIQEMPLGNVVAIEAPYTAVAIQRQRGLLSKSTRNKDEARLPTLLNTIMVPGFKNVAKKMARPLQAEKAPQKTEFKPAASVSFMPTWVVAKENMVRIREHPRVLSSDKGNRTEVQATPFPCSFIFNPKSTEPGQVPGVILTHDPKSPAVQSDKQSFH</sequence>
<evidence type="ECO:0000313" key="2">
    <source>
        <dbReference type="EMBL" id="KAK7835249.1"/>
    </source>
</evidence>
<feature type="non-terminal residue" evidence="2">
    <location>
        <position position="374"/>
    </location>
</feature>
<comment type="caution">
    <text evidence="2">The sequence shown here is derived from an EMBL/GenBank/DDBJ whole genome shotgun (WGS) entry which is preliminary data.</text>
</comment>
<feature type="region of interest" description="Disordered" evidence="1">
    <location>
        <begin position="91"/>
        <end position="130"/>
    </location>
</feature>
<dbReference type="Proteomes" id="UP001488838">
    <property type="component" value="Unassembled WGS sequence"/>
</dbReference>
<keyword evidence="3" id="KW-1185">Reference proteome</keyword>